<organism evidence="1 2">
    <name type="scientific">Rhizorhabdus histidinilytica</name>
    <dbReference type="NCBI Taxonomy" id="439228"/>
    <lineage>
        <taxon>Bacteria</taxon>
        <taxon>Pseudomonadati</taxon>
        <taxon>Pseudomonadota</taxon>
        <taxon>Alphaproteobacteria</taxon>
        <taxon>Sphingomonadales</taxon>
        <taxon>Sphingomonadaceae</taxon>
        <taxon>Rhizorhabdus</taxon>
    </lineage>
</organism>
<protein>
    <submittedName>
        <fullName evidence="1">Uncharacterized protein</fullName>
    </submittedName>
</protein>
<keyword evidence="2" id="KW-1185">Reference proteome</keyword>
<proteinExistence type="predicted"/>
<accession>A0A1T4ZQT5</accession>
<gene>
    <name evidence="1" type="ORF">SAMN06295920_10161</name>
</gene>
<evidence type="ECO:0000313" key="2">
    <source>
        <dbReference type="Proteomes" id="UP000189818"/>
    </source>
</evidence>
<dbReference type="EMBL" id="FUYM01000001">
    <property type="protein sequence ID" value="SKB25060.1"/>
    <property type="molecule type" value="Genomic_DNA"/>
</dbReference>
<dbReference type="Proteomes" id="UP000189818">
    <property type="component" value="Unassembled WGS sequence"/>
</dbReference>
<dbReference type="AlphaFoldDB" id="A0A1T4ZQT5"/>
<reference evidence="2" key="1">
    <citation type="submission" date="2017-02" db="EMBL/GenBank/DDBJ databases">
        <authorList>
            <person name="Varghese N."/>
            <person name="Submissions S."/>
        </authorList>
    </citation>
    <scope>NUCLEOTIDE SEQUENCE [LARGE SCALE GENOMIC DNA]</scope>
    <source>
        <strain evidence="2">UM2</strain>
    </source>
</reference>
<sequence length="53" mass="5965">MHEIIRAPRQLRARTAQLTYEAWHDLSRYVVACKAASERRTVPPGGGSDDRNG</sequence>
<evidence type="ECO:0000313" key="1">
    <source>
        <dbReference type="EMBL" id="SKB25060.1"/>
    </source>
</evidence>
<name>A0A1T4ZQT5_9SPHN</name>